<dbReference type="AlphaFoldDB" id="A0A9P2LA59"/>
<feature type="domain" description="Peptidase C51" evidence="1">
    <location>
        <begin position="52"/>
        <end position="128"/>
    </location>
</feature>
<dbReference type="EMBL" id="AAYLMQ010000033">
    <property type="protein sequence ID" value="EGY2378208.1"/>
    <property type="molecule type" value="Genomic_DNA"/>
</dbReference>
<sequence>MTVVQSELSWLAAGRARIGTHEIKGVKHNPLIVSMWEVAFQATNQKTWIRDDDTAWCGAFAGYCIAKGSDPKKIPKDFYRAKSWAEAGTSLSKPAYGCVVVFSRSGGGHVGFVVGKDQRGNIMVLGGNQSDAVNIKPFSTDRVIAYRWVGTQKLPLASRYNLPVLNSDGQVSTNEA</sequence>
<dbReference type="Pfam" id="PF05257">
    <property type="entry name" value="CHAP"/>
    <property type="match status" value="1"/>
</dbReference>
<accession>A0A9P2LA59</accession>
<name>A0A9P2LA59_ACIBA</name>
<evidence type="ECO:0000259" key="1">
    <source>
        <dbReference type="Pfam" id="PF05257"/>
    </source>
</evidence>
<gene>
    <name evidence="2" type="ORF">JHZ39_002612</name>
</gene>
<comment type="caution">
    <text evidence="2">The sequence shown here is derived from an EMBL/GenBank/DDBJ whole genome shotgun (WGS) entry which is preliminary data.</text>
</comment>
<dbReference type="InterPro" id="IPR038765">
    <property type="entry name" value="Papain-like_cys_pep_sf"/>
</dbReference>
<protein>
    <submittedName>
        <fullName evidence="2">TIGR02594 family protein</fullName>
    </submittedName>
</protein>
<evidence type="ECO:0000313" key="2">
    <source>
        <dbReference type="EMBL" id="EGY2378208.1"/>
    </source>
</evidence>
<reference evidence="2" key="1">
    <citation type="submission" date="2020-12" db="EMBL/GenBank/DDBJ databases">
        <authorList>
            <consortium name="Clinical and Environmental Microbiology Branch: Whole genome sequencing antimicrobial resistance pathogens in the healthcare setting"/>
        </authorList>
    </citation>
    <scope>NUCLEOTIDE SEQUENCE</scope>
    <source>
        <strain evidence="2">2018HL-00813</strain>
    </source>
</reference>
<organism evidence="2">
    <name type="scientific">Acinetobacter baumannii</name>
    <dbReference type="NCBI Taxonomy" id="470"/>
    <lineage>
        <taxon>Bacteria</taxon>
        <taxon>Pseudomonadati</taxon>
        <taxon>Pseudomonadota</taxon>
        <taxon>Gammaproteobacteria</taxon>
        <taxon>Moraxellales</taxon>
        <taxon>Moraxellaceae</taxon>
        <taxon>Acinetobacter</taxon>
        <taxon>Acinetobacter calcoaceticus/baumannii complex</taxon>
    </lineage>
</organism>
<dbReference type="RefSeq" id="WP_000219384.1">
    <property type="nucleotide sequence ID" value="NZ_CACSGU010000031.1"/>
</dbReference>
<dbReference type="InterPro" id="IPR013423">
    <property type="entry name" value="CHP02594"/>
</dbReference>
<proteinExistence type="predicted"/>
<dbReference type="NCBIfam" id="TIGR02594">
    <property type="entry name" value="TIGR02594 family protein"/>
    <property type="match status" value="1"/>
</dbReference>
<dbReference type="InterPro" id="IPR007921">
    <property type="entry name" value="CHAP_dom"/>
</dbReference>
<dbReference type="SUPFAM" id="SSF54001">
    <property type="entry name" value="Cysteine proteinases"/>
    <property type="match status" value="1"/>
</dbReference>